<evidence type="ECO:0000256" key="2">
    <source>
        <dbReference type="SAM" id="Phobius"/>
    </source>
</evidence>
<dbReference type="EMBL" id="CVTD020000015">
    <property type="protein sequence ID" value="CRZ34448.1"/>
    <property type="molecule type" value="Genomic_DNA"/>
</dbReference>
<feature type="transmembrane region" description="Helical" evidence="2">
    <location>
        <begin position="34"/>
        <end position="51"/>
    </location>
</feature>
<dbReference type="Proteomes" id="UP000236497">
    <property type="component" value="Unassembled WGS sequence"/>
</dbReference>
<proteinExistence type="predicted"/>
<dbReference type="AlphaFoldDB" id="A0A0H5SVT0"/>
<accession>A0A0H5SVT0</accession>
<keyword evidence="2" id="KW-1133">Transmembrane helix</keyword>
<reference evidence="3 4" key="1">
    <citation type="submission" date="2015-06" db="EMBL/GenBank/DDBJ databases">
        <authorList>
            <person name="Wibberg Daniel"/>
        </authorList>
    </citation>
    <scope>NUCLEOTIDE SEQUENCE [LARGE SCALE GENOMIC DNA]</scope>
    <source>
        <strain evidence="3 4">T3/55T</strain>
    </source>
</reference>
<organism evidence="3 4">
    <name type="scientific">Herbinix hemicellulosilytica</name>
    <dbReference type="NCBI Taxonomy" id="1564487"/>
    <lineage>
        <taxon>Bacteria</taxon>
        <taxon>Bacillati</taxon>
        <taxon>Bacillota</taxon>
        <taxon>Clostridia</taxon>
        <taxon>Lachnospirales</taxon>
        <taxon>Lachnospiraceae</taxon>
        <taxon>Herbinix</taxon>
    </lineage>
</organism>
<feature type="transmembrane region" description="Helical" evidence="2">
    <location>
        <begin position="63"/>
        <end position="90"/>
    </location>
</feature>
<keyword evidence="2" id="KW-0472">Membrane</keyword>
<evidence type="ECO:0000256" key="1">
    <source>
        <dbReference type="SAM" id="MobiDB-lite"/>
    </source>
</evidence>
<feature type="transmembrane region" description="Helical" evidence="2">
    <location>
        <begin position="12"/>
        <end position="28"/>
    </location>
</feature>
<keyword evidence="2" id="KW-0812">Transmembrane</keyword>
<name>A0A0H5SVT0_HERHM</name>
<sequence>MEKLREKKNLGIPVTILVVFAYLIGYFLSKNMSGTLIIALIFAATVFTLNFDDKVKNAVKHSYVFAILFQLIYFVINLITSFASLFNGGLDNIKIENFFYSFNYFRSAPVFFPIFIILLLSFLVDAAVTAVYVICIIMTLIGKDVKIGIISNILGEAQSKNTYSRPPFGRQNNGSTTHMQSQTSQPYEQAPSDQISAQSIQAPESMEDLKENDKVHMTNTENQGTVCTRCGRVNENDAIYCGSCGTKLK</sequence>
<feature type="transmembrane region" description="Helical" evidence="2">
    <location>
        <begin position="110"/>
        <end position="141"/>
    </location>
</feature>
<feature type="region of interest" description="Disordered" evidence="1">
    <location>
        <begin position="162"/>
        <end position="197"/>
    </location>
</feature>
<gene>
    <name evidence="3" type="ORF">HHT355_1246</name>
</gene>
<protein>
    <submittedName>
        <fullName evidence="3">Putative membrane protein</fullName>
    </submittedName>
</protein>
<evidence type="ECO:0000313" key="3">
    <source>
        <dbReference type="EMBL" id="CRZ34448.1"/>
    </source>
</evidence>
<dbReference type="OrthoDB" id="9788304at2"/>
<dbReference type="RefSeq" id="WP_103202561.1">
    <property type="nucleotide sequence ID" value="NZ_CVTD020000015.1"/>
</dbReference>
<keyword evidence="4" id="KW-1185">Reference proteome</keyword>
<evidence type="ECO:0000313" key="4">
    <source>
        <dbReference type="Proteomes" id="UP000236497"/>
    </source>
</evidence>